<evidence type="ECO:0000256" key="3">
    <source>
        <dbReference type="ARBA" id="ARBA00022679"/>
    </source>
</evidence>
<dbReference type="InterPro" id="IPR010426">
    <property type="entry name" value="MTTB_MeTrfase"/>
</dbReference>
<dbReference type="GO" id="GO:0032259">
    <property type="term" value="P:methylation"/>
    <property type="evidence" value="ECO:0007669"/>
    <property type="project" value="UniProtKB-KW"/>
</dbReference>
<keyword evidence="3" id="KW-0808">Transferase</keyword>
<gene>
    <name evidence="4" type="ORF">METZ01_LOCUS81045</name>
</gene>
<dbReference type="InterPro" id="IPR038601">
    <property type="entry name" value="MttB-like_sf"/>
</dbReference>
<evidence type="ECO:0000313" key="4">
    <source>
        <dbReference type="EMBL" id="SVA28191.1"/>
    </source>
</evidence>
<proteinExistence type="inferred from homology"/>
<dbReference type="AlphaFoldDB" id="A0A381UKC1"/>
<comment type="similarity">
    <text evidence="1">Belongs to the trimethylamine methyltransferase family.</text>
</comment>
<name>A0A381UKC1_9ZZZZ</name>
<dbReference type="EMBL" id="UINC01006548">
    <property type="protein sequence ID" value="SVA28191.1"/>
    <property type="molecule type" value="Genomic_DNA"/>
</dbReference>
<evidence type="ECO:0000256" key="1">
    <source>
        <dbReference type="ARBA" id="ARBA00007137"/>
    </source>
</evidence>
<dbReference type="GO" id="GO:0015948">
    <property type="term" value="P:methanogenesis"/>
    <property type="evidence" value="ECO:0007669"/>
    <property type="project" value="InterPro"/>
</dbReference>
<reference evidence="4" key="1">
    <citation type="submission" date="2018-05" db="EMBL/GenBank/DDBJ databases">
        <authorList>
            <person name="Lanie J.A."/>
            <person name="Ng W.-L."/>
            <person name="Kazmierczak K.M."/>
            <person name="Andrzejewski T.M."/>
            <person name="Davidsen T.M."/>
            <person name="Wayne K.J."/>
            <person name="Tettelin H."/>
            <person name="Glass J.I."/>
            <person name="Rusch D."/>
            <person name="Podicherti R."/>
            <person name="Tsui H.-C.T."/>
            <person name="Winkler M.E."/>
        </authorList>
    </citation>
    <scope>NUCLEOTIDE SEQUENCE</scope>
</reference>
<organism evidence="4">
    <name type="scientific">marine metagenome</name>
    <dbReference type="NCBI Taxonomy" id="408172"/>
    <lineage>
        <taxon>unclassified sequences</taxon>
        <taxon>metagenomes</taxon>
        <taxon>ecological metagenomes</taxon>
    </lineage>
</organism>
<accession>A0A381UKC1</accession>
<dbReference type="GO" id="GO:0008168">
    <property type="term" value="F:methyltransferase activity"/>
    <property type="evidence" value="ECO:0007669"/>
    <property type="project" value="UniProtKB-KW"/>
</dbReference>
<evidence type="ECO:0008006" key="5">
    <source>
        <dbReference type="Google" id="ProtNLM"/>
    </source>
</evidence>
<dbReference type="Gene3D" id="3.20.20.480">
    <property type="entry name" value="Trimethylamine methyltransferase-like"/>
    <property type="match status" value="1"/>
</dbReference>
<keyword evidence="2" id="KW-0489">Methyltransferase</keyword>
<protein>
    <recommendedName>
        <fullName evidence="5">Methyltransferase</fullName>
    </recommendedName>
</protein>
<sequence>MGIIGNIPEGANTMLEQGARLSDAGRILIPRAMVEDVLASTRRGWTLHALDGERNLDISPDHVHFGTAGGAVSIRDFHTKTYRDTTLLDLYDVVRLIDTLPHIHWCYRPLIARDMPTSMDLDINTAYALITGTSKPWGITLGSQESVEIVTDMFDMALGGSGRFRETPCCHSVQGDGVPPLRYAEERCKIKEASIRAGIPLMIASAPQAGATSPAALAGTLVQVIAEVLAGLVYAHAVVPGHPVAFGPWPFVADLRTGSMSGGSAEQALLSGASAQMGKFYNLPTSVPAGMADSKAPDAQSGYEKAYTTALAGLAGASMVHESAGMHGSLMGCILESFVIDNDMLGSILRTVRGIEVTDETLSLDVIADVNVNGPGYYLGHDQTLSLMESEYRYPALSDRTSPAVWEEEGALEMEARARNTVVETLSTHYPDHISMKLDDEYRNRFNILLPKNAMKPGNGRWSKAASK</sequence>
<evidence type="ECO:0000256" key="2">
    <source>
        <dbReference type="ARBA" id="ARBA00022603"/>
    </source>
</evidence>
<dbReference type="Pfam" id="PF06253">
    <property type="entry name" value="MTTB"/>
    <property type="match status" value="1"/>
</dbReference>